<dbReference type="OrthoDB" id="3579673at2"/>
<reference evidence="2 3" key="1">
    <citation type="submission" date="2015-07" db="EMBL/GenBank/DDBJ databases">
        <title>Genome sequencing of Kibdelosporangium phytohabitans.</title>
        <authorList>
            <person name="Qin S."/>
            <person name="Xing K."/>
        </authorList>
    </citation>
    <scope>NUCLEOTIDE SEQUENCE [LARGE SCALE GENOMIC DNA]</scope>
    <source>
        <strain evidence="2 3">KLBMP1111</strain>
    </source>
</reference>
<evidence type="ECO:0000256" key="1">
    <source>
        <dbReference type="SAM" id="Phobius"/>
    </source>
</evidence>
<organism evidence="2 3">
    <name type="scientific">Kibdelosporangium phytohabitans</name>
    <dbReference type="NCBI Taxonomy" id="860235"/>
    <lineage>
        <taxon>Bacteria</taxon>
        <taxon>Bacillati</taxon>
        <taxon>Actinomycetota</taxon>
        <taxon>Actinomycetes</taxon>
        <taxon>Pseudonocardiales</taxon>
        <taxon>Pseudonocardiaceae</taxon>
        <taxon>Kibdelosporangium</taxon>
    </lineage>
</organism>
<evidence type="ECO:0000313" key="3">
    <source>
        <dbReference type="Proteomes" id="UP000063699"/>
    </source>
</evidence>
<dbReference type="KEGG" id="kphy:AOZ06_17595"/>
<feature type="transmembrane region" description="Helical" evidence="1">
    <location>
        <begin position="139"/>
        <end position="157"/>
    </location>
</feature>
<name>A0A0N9I1C6_9PSEU</name>
<accession>A0A0N9I1C6</accession>
<sequence>MIWIAWRQQRVAIVSTAALAIALVALMVAHHRGVFYGDQWYVRFPLDLLVPHVPSTLGFAVAVFWAAPLISREYENRTHLVAWGQDATARQWLTTKVVLLATVAVALTVAVAAVANRVFGMYGNVYYSTVAFETHPFLQATYTLFGFSLGLVSGALLRRTLPAMGATAVAFLAVRGVMSLGLREHLLPPARTFRPFTVAYTRPAPDGSWMLADGYADATGQPMEINAADITGCGQIADQAACLKSKGVGGYYTEYLPAEQLPWLRLIEAGIYAVLAAVLLAVAFRWAAKVSAHRSRPAKTAV</sequence>
<evidence type="ECO:0000313" key="2">
    <source>
        <dbReference type="EMBL" id="ALG08488.1"/>
    </source>
</evidence>
<proteinExistence type="predicted"/>
<dbReference type="EMBL" id="CP012752">
    <property type="protein sequence ID" value="ALG08488.1"/>
    <property type="molecule type" value="Genomic_DNA"/>
</dbReference>
<protein>
    <recommendedName>
        <fullName evidence="4">Transporter</fullName>
    </recommendedName>
</protein>
<feature type="transmembrane region" description="Helical" evidence="1">
    <location>
        <begin position="97"/>
        <end position="119"/>
    </location>
</feature>
<dbReference type="STRING" id="860235.AOZ06_17595"/>
<keyword evidence="1" id="KW-0812">Transmembrane</keyword>
<dbReference type="Proteomes" id="UP000063699">
    <property type="component" value="Chromosome"/>
</dbReference>
<dbReference type="AlphaFoldDB" id="A0A0N9I1C6"/>
<feature type="transmembrane region" description="Helical" evidence="1">
    <location>
        <begin position="49"/>
        <end position="70"/>
    </location>
</feature>
<gene>
    <name evidence="2" type="ORF">AOZ06_17595</name>
</gene>
<keyword evidence="1" id="KW-0472">Membrane</keyword>
<dbReference type="RefSeq" id="WP_054290395.1">
    <property type="nucleotide sequence ID" value="NZ_CP012752.1"/>
</dbReference>
<feature type="transmembrane region" description="Helical" evidence="1">
    <location>
        <begin position="269"/>
        <end position="288"/>
    </location>
</feature>
<keyword evidence="1" id="KW-1133">Transmembrane helix</keyword>
<feature type="transmembrane region" description="Helical" evidence="1">
    <location>
        <begin position="12"/>
        <end position="29"/>
    </location>
</feature>
<keyword evidence="3" id="KW-1185">Reference proteome</keyword>
<evidence type="ECO:0008006" key="4">
    <source>
        <dbReference type="Google" id="ProtNLM"/>
    </source>
</evidence>